<feature type="region of interest" description="Disordered" evidence="1">
    <location>
        <begin position="1"/>
        <end position="127"/>
    </location>
</feature>
<gene>
    <name evidence="2" type="ORF">mPipKuh1_007960</name>
</gene>
<organism evidence="2 3">
    <name type="scientific">Pipistrellus kuhlii</name>
    <name type="common">Kuhl's pipistrelle</name>
    <dbReference type="NCBI Taxonomy" id="59472"/>
    <lineage>
        <taxon>Eukaryota</taxon>
        <taxon>Metazoa</taxon>
        <taxon>Chordata</taxon>
        <taxon>Craniata</taxon>
        <taxon>Vertebrata</taxon>
        <taxon>Euteleostomi</taxon>
        <taxon>Mammalia</taxon>
        <taxon>Eutheria</taxon>
        <taxon>Laurasiatheria</taxon>
        <taxon>Chiroptera</taxon>
        <taxon>Yangochiroptera</taxon>
        <taxon>Vespertilionidae</taxon>
        <taxon>Pipistrellus</taxon>
    </lineage>
</organism>
<evidence type="ECO:0000313" key="2">
    <source>
        <dbReference type="EMBL" id="KAF6338235.1"/>
    </source>
</evidence>
<feature type="compositionally biased region" description="Low complexity" evidence="1">
    <location>
        <begin position="7"/>
        <end position="18"/>
    </location>
</feature>
<feature type="compositionally biased region" description="Polar residues" evidence="1">
    <location>
        <begin position="89"/>
        <end position="99"/>
    </location>
</feature>
<reference evidence="2 3" key="1">
    <citation type="journal article" date="2020" name="Nature">
        <title>Six reference-quality genomes reveal evolution of bat adaptations.</title>
        <authorList>
            <person name="Jebb D."/>
            <person name="Huang Z."/>
            <person name="Pippel M."/>
            <person name="Hughes G.M."/>
            <person name="Lavrichenko K."/>
            <person name="Devanna P."/>
            <person name="Winkler S."/>
            <person name="Jermiin L.S."/>
            <person name="Skirmuntt E.C."/>
            <person name="Katzourakis A."/>
            <person name="Burkitt-Gray L."/>
            <person name="Ray D.A."/>
            <person name="Sullivan K.A.M."/>
            <person name="Roscito J.G."/>
            <person name="Kirilenko B.M."/>
            <person name="Davalos L.M."/>
            <person name="Corthals A.P."/>
            <person name="Power M.L."/>
            <person name="Jones G."/>
            <person name="Ransome R.D."/>
            <person name="Dechmann D.K.N."/>
            <person name="Locatelli A.G."/>
            <person name="Puechmaille S.J."/>
            <person name="Fedrigo O."/>
            <person name="Jarvis E.D."/>
            <person name="Hiller M."/>
            <person name="Vernes S.C."/>
            <person name="Myers E.W."/>
            <person name="Teeling E.C."/>
        </authorList>
    </citation>
    <scope>NUCLEOTIDE SEQUENCE [LARGE SCALE GENOMIC DNA]</scope>
    <source>
        <strain evidence="2">MPipKuh1</strain>
        <tissue evidence="2">Flight muscle</tissue>
    </source>
</reference>
<evidence type="ECO:0000256" key="1">
    <source>
        <dbReference type="SAM" id="MobiDB-lite"/>
    </source>
</evidence>
<feature type="compositionally biased region" description="Low complexity" evidence="1">
    <location>
        <begin position="101"/>
        <end position="114"/>
    </location>
</feature>
<keyword evidence="3" id="KW-1185">Reference proteome</keyword>
<dbReference type="EMBL" id="JACAGB010000010">
    <property type="protein sequence ID" value="KAF6338235.1"/>
    <property type="molecule type" value="Genomic_DNA"/>
</dbReference>
<comment type="caution">
    <text evidence="2">The sequence shown here is derived from an EMBL/GenBank/DDBJ whole genome shotgun (WGS) entry which is preliminary data.</text>
</comment>
<proteinExistence type="predicted"/>
<sequence length="127" mass="13387">MRTAGDSSDSASLSSPVSGEKKGKEGGGGASRQKRYLRLAPQGPAAPEPRTLLPGSSGLGEAGDQRREPQAPPHSSPAPAALSHVDRATSGTPRVTRQQIPPHFRSRPSFRFPFGGDSEPPPRFPRI</sequence>
<evidence type="ECO:0000313" key="3">
    <source>
        <dbReference type="Proteomes" id="UP000558488"/>
    </source>
</evidence>
<dbReference type="AlphaFoldDB" id="A0A7J7WLB8"/>
<dbReference type="Proteomes" id="UP000558488">
    <property type="component" value="Unassembled WGS sequence"/>
</dbReference>
<name>A0A7J7WLB8_PIPKU</name>
<accession>A0A7J7WLB8</accession>
<protein>
    <submittedName>
        <fullName evidence="2">Uncharacterized protein</fullName>
    </submittedName>
</protein>